<evidence type="ECO:0000313" key="2">
    <source>
        <dbReference type="Proteomes" id="UP001597263"/>
    </source>
</evidence>
<reference evidence="2" key="1">
    <citation type="journal article" date="2019" name="Int. J. Syst. Evol. Microbiol.">
        <title>The Global Catalogue of Microorganisms (GCM) 10K type strain sequencing project: providing services to taxonomists for standard genome sequencing and annotation.</title>
        <authorList>
            <consortium name="The Broad Institute Genomics Platform"/>
            <consortium name="The Broad Institute Genome Sequencing Center for Infectious Disease"/>
            <person name="Wu L."/>
            <person name="Ma J."/>
        </authorList>
    </citation>
    <scope>NUCLEOTIDE SEQUENCE [LARGE SCALE GENOMIC DNA]</scope>
    <source>
        <strain evidence="2">CCUG 49584</strain>
    </source>
</reference>
<accession>A0ABW3V3J5</accession>
<gene>
    <name evidence="1" type="ORF">ACFQ35_08265</name>
</gene>
<dbReference type="RefSeq" id="WP_289386703.1">
    <property type="nucleotide sequence ID" value="NZ_JAUCBM010000003.1"/>
</dbReference>
<name>A0ABW3V3J5_9HYPH</name>
<protein>
    <submittedName>
        <fullName evidence="1">Uncharacterized protein</fullName>
    </submittedName>
</protein>
<dbReference type="Proteomes" id="UP001597263">
    <property type="component" value="Unassembled WGS sequence"/>
</dbReference>
<proteinExistence type="predicted"/>
<organism evidence="1 2">
    <name type="scientific">Pseudochrobactrum kiredjianiae</name>
    <dbReference type="NCBI Taxonomy" id="386305"/>
    <lineage>
        <taxon>Bacteria</taxon>
        <taxon>Pseudomonadati</taxon>
        <taxon>Pseudomonadota</taxon>
        <taxon>Alphaproteobacteria</taxon>
        <taxon>Hyphomicrobiales</taxon>
        <taxon>Brucellaceae</taxon>
        <taxon>Pseudochrobactrum</taxon>
    </lineage>
</organism>
<dbReference type="EMBL" id="JBHTMA010000033">
    <property type="protein sequence ID" value="MFD1227136.1"/>
    <property type="molecule type" value="Genomic_DNA"/>
</dbReference>
<sequence>MRIRYDMKKLSTGSWCVFDIITGAIAKHNGKEVIGLNIVETDSMVDRLNMIHRNGFSRSLH</sequence>
<keyword evidence="2" id="KW-1185">Reference proteome</keyword>
<evidence type="ECO:0000313" key="1">
    <source>
        <dbReference type="EMBL" id="MFD1227136.1"/>
    </source>
</evidence>
<comment type="caution">
    <text evidence="1">The sequence shown here is derived from an EMBL/GenBank/DDBJ whole genome shotgun (WGS) entry which is preliminary data.</text>
</comment>